<feature type="domain" description="DUF7788" evidence="3">
    <location>
        <begin position="410"/>
        <end position="581"/>
    </location>
</feature>
<reference evidence="4" key="1">
    <citation type="submission" date="2022-04" db="EMBL/GenBank/DDBJ databases">
        <title>Carnegiea gigantea Genome sequencing and assembly v2.</title>
        <authorList>
            <person name="Copetti D."/>
            <person name="Sanderson M.J."/>
            <person name="Burquez A."/>
            <person name="Wojciechowski M.F."/>
        </authorList>
    </citation>
    <scope>NUCLEOTIDE SEQUENCE</scope>
    <source>
        <strain evidence="4">SGP5-SGP5p</strain>
        <tissue evidence="4">Aerial part</tissue>
    </source>
</reference>
<dbReference type="Pfam" id="PF11443">
    <property type="entry name" value="DUF2828"/>
    <property type="match status" value="1"/>
</dbReference>
<gene>
    <name evidence="4" type="ORF">Cgig2_004044</name>
</gene>
<keyword evidence="1" id="KW-0175">Coiled coil</keyword>
<dbReference type="Pfam" id="PF25043">
    <property type="entry name" value="DUF7788"/>
    <property type="match status" value="1"/>
</dbReference>
<evidence type="ECO:0000259" key="3">
    <source>
        <dbReference type="Pfam" id="PF25043"/>
    </source>
</evidence>
<feature type="coiled-coil region" evidence="1">
    <location>
        <begin position="195"/>
        <end position="234"/>
    </location>
</feature>
<accession>A0A9Q1KU62</accession>
<dbReference type="EMBL" id="JAKOGI010000025">
    <property type="protein sequence ID" value="KAJ8448989.1"/>
    <property type="molecule type" value="Genomic_DNA"/>
</dbReference>
<evidence type="ECO:0000313" key="5">
    <source>
        <dbReference type="Proteomes" id="UP001153076"/>
    </source>
</evidence>
<dbReference type="InterPro" id="IPR056690">
    <property type="entry name" value="DUF7788"/>
</dbReference>
<feature type="domain" description="DUF2828" evidence="2">
    <location>
        <begin position="3"/>
        <end position="409"/>
    </location>
</feature>
<dbReference type="PANTHER" id="PTHR31373">
    <property type="entry name" value="OS06G0652100 PROTEIN"/>
    <property type="match status" value="1"/>
</dbReference>
<dbReference type="OrthoDB" id="1149618at2759"/>
<organism evidence="4 5">
    <name type="scientific">Carnegiea gigantea</name>
    <dbReference type="NCBI Taxonomy" id="171969"/>
    <lineage>
        <taxon>Eukaryota</taxon>
        <taxon>Viridiplantae</taxon>
        <taxon>Streptophyta</taxon>
        <taxon>Embryophyta</taxon>
        <taxon>Tracheophyta</taxon>
        <taxon>Spermatophyta</taxon>
        <taxon>Magnoliopsida</taxon>
        <taxon>eudicotyledons</taxon>
        <taxon>Gunneridae</taxon>
        <taxon>Pentapetalae</taxon>
        <taxon>Caryophyllales</taxon>
        <taxon>Cactineae</taxon>
        <taxon>Cactaceae</taxon>
        <taxon>Cactoideae</taxon>
        <taxon>Echinocereeae</taxon>
        <taxon>Carnegiea</taxon>
    </lineage>
</organism>
<dbReference type="PANTHER" id="PTHR31373:SF17">
    <property type="entry name" value="OS06G0652100 PROTEIN"/>
    <property type="match status" value="1"/>
</dbReference>
<dbReference type="AlphaFoldDB" id="A0A9Q1KU62"/>
<sequence length="649" mass="75114">MCNNFLTYWSSGDPCLDFFFQVVPETPADTIELLEKAWHHNPLTTLKLIFNLRGIQGTGKANKKGFFTCALWLYDHYPYTLALNLDHLPHFGSWFDCLKARISQRRVWMGGDLKKKNKKGKRRAILFSNRRLIKQNKYCYLPLDDDSDYDYDYSDEEESEERRKMRAEKRKAMKKMIKEESIRVVREKRSKVPWEQRIRANLEEVEQQRDNTRKQRKQRVDEKAKRALEKYDQEPKYSLLYDKICELFAQYLRSDLKWLSSGKLSKIGLASKWCPSIDSAFDKTTVICECIARRVFLEKSTLDAHYAYRVRERLRKQVIAPLDRALELPEIYTGANQWGSLPYNRNLFRIHHHKRFFNYLEDVEKGKATIATEALLPPKIIASLDEGMSEEAELQWKTMVEGLKKKGKLDCIAVCDASIEGTPAKVCLALGLLISELSKEPWKGKAITTSEDPGFHMIKGDDLKSKTEFIRTMKYGDYYIDFQKVFDLISKVAVDGRLDQDQIFDDGESQHAEGCTRRGWETKYEKIVRTFKENGFYQVPEIVFWSLGFSEAIPVTYNGRGVVMLSGYSKNLVELFLDRGGPSFRPLEAMELAIASEVVPITQQADDEDDSFSDDELFDDLIETGLAMHAKLDGIMDQKGKRKTSGQVA</sequence>
<dbReference type="InterPro" id="IPR011205">
    <property type="entry name" value="UCP015417_vWA"/>
</dbReference>
<dbReference type="InterPro" id="IPR058580">
    <property type="entry name" value="DUF2828"/>
</dbReference>
<evidence type="ECO:0000313" key="4">
    <source>
        <dbReference type="EMBL" id="KAJ8448989.1"/>
    </source>
</evidence>
<protein>
    <submittedName>
        <fullName evidence="4">Uncharacterized protein</fullName>
    </submittedName>
</protein>
<dbReference type="Proteomes" id="UP001153076">
    <property type="component" value="Unassembled WGS sequence"/>
</dbReference>
<proteinExistence type="predicted"/>
<evidence type="ECO:0000256" key="1">
    <source>
        <dbReference type="SAM" id="Coils"/>
    </source>
</evidence>
<name>A0A9Q1KU62_9CARY</name>
<keyword evidence="5" id="KW-1185">Reference proteome</keyword>
<comment type="caution">
    <text evidence="4">The sequence shown here is derived from an EMBL/GenBank/DDBJ whole genome shotgun (WGS) entry which is preliminary data.</text>
</comment>
<evidence type="ECO:0000259" key="2">
    <source>
        <dbReference type="Pfam" id="PF11443"/>
    </source>
</evidence>
<dbReference type="PIRSF" id="PIRSF015417">
    <property type="entry name" value="T31B5_30_vWA"/>
    <property type="match status" value="1"/>
</dbReference>